<keyword evidence="2 3" id="KW-0040">ANK repeat</keyword>
<evidence type="ECO:0000313" key="6">
    <source>
        <dbReference type="EMBL" id="DBA03315.1"/>
    </source>
</evidence>
<evidence type="ECO:0000256" key="4">
    <source>
        <dbReference type="SAM" id="MobiDB-lite"/>
    </source>
</evidence>
<evidence type="ECO:0000313" key="7">
    <source>
        <dbReference type="Proteomes" id="UP001146120"/>
    </source>
</evidence>
<feature type="transmembrane region" description="Helical" evidence="5">
    <location>
        <begin position="42"/>
        <end position="66"/>
    </location>
</feature>
<feature type="repeat" description="ANK" evidence="3">
    <location>
        <begin position="264"/>
        <end position="296"/>
    </location>
</feature>
<sequence>MRIRCVRDLTRSLFNAGGSIENRSGTCIMRQMLKLLLHHPGWIGFGVVVISVFYEYARILVLQYVLGALQYSIHRYPNNFPPAFFIPFFYISTTVAFFAAIYHDCVLLHAGWWMYVLSFPLTLQGRLYRIVGVPCYAFAIGVVEAIQVFRNPSMQSDLGRLGVYLELLNRKSFLDEIKVQALIADLRWRAWSIRTTNPTIVSYIRLPIEVLACMFVCFVYGLALFCSEPRHDGEELREATRNNDVERVRVILRRGVNPNSRASDGATALHICAQQAMPSIAKVLFEHKADPNKADRLGFTPLHWAVQMRREEVSSTNRLEMIRMLLQNGADPKKPDTGGTTPLTIASKKENSSSMEVLREVLGDTTEPAEAVSHHTD</sequence>
<dbReference type="Proteomes" id="UP001146120">
    <property type="component" value="Unassembled WGS sequence"/>
</dbReference>
<dbReference type="PANTHER" id="PTHR24189:SF71">
    <property type="entry name" value="ANKYRIN REPEAT DOMAIN 39"/>
    <property type="match status" value="1"/>
</dbReference>
<feature type="transmembrane region" description="Helical" evidence="5">
    <location>
        <begin position="127"/>
        <end position="149"/>
    </location>
</feature>
<comment type="caution">
    <text evidence="6">The sequence shown here is derived from an EMBL/GenBank/DDBJ whole genome shotgun (WGS) entry which is preliminary data.</text>
</comment>
<name>A0AAV2ZBK5_9STRA</name>
<dbReference type="Gene3D" id="1.25.40.20">
    <property type="entry name" value="Ankyrin repeat-containing domain"/>
    <property type="match status" value="1"/>
</dbReference>
<dbReference type="Pfam" id="PF13637">
    <property type="entry name" value="Ank_4"/>
    <property type="match status" value="1"/>
</dbReference>
<feature type="transmembrane region" description="Helical" evidence="5">
    <location>
        <begin position="86"/>
        <end position="115"/>
    </location>
</feature>
<feature type="region of interest" description="Disordered" evidence="4">
    <location>
        <begin position="327"/>
        <end position="377"/>
    </location>
</feature>
<keyword evidence="1" id="KW-0677">Repeat</keyword>
<dbReference type="PROSITE" id="PS50088">
    <property type="entry name" value="ANK_REPEAT"/>
    <property type="match status" value="2"/>
</dbReference>
<accession>A0AAV2ZBK5</accession>
<feature type="compositionally biased region" description="Basic and acidic residues" evidence="4">
    <location>
        <begin position="347"/>
        <end position="362"/>
    </location>
</feature>
<keyword evidence="5" id="KW-1133">Transmembrane helix</keyword>
<feature type="repeat" description="ANK" evidence="3">
    <location>
        <begin position="297"/>
        <end position="337"/>
    </location>
</feature>
<keyword evidence="5" id="KW-0472">Membrane</keyword>
<evidence type="ECO:0000256" key="2">
    <source>
        <dbReference type="ARBA" id="ARBA00023043"/>
    </source>
</evidence>
<evidence type="ECO:0000256" key="3">
    <source>
        <dbReference type="PROSITE-ProRule" id="PRU00023"/>
    </source>
</evidence>
<evidence type="ECO:0000256" key="5">
    <source>
        <dbReference type="SAM" id="Phobius"/>
    </source>
</evidence>
<dbReference type="PANTHER" id="PTHR24189">
    <property type="entry name" value="MYOTROPHIN"/>
    <property type="match status" value="1"/>
</dbReference>
<reference evidence="6" key="1">
    <citation type="submission" date="2022-11" db="EMBL/GenBank/DDBJ databases">
        <authorList>
            <person name="Morgan W.R."/>
            <person name="Tartar A."/>
        </authorList>
    </citation>
    <scope>NUCLEOTIDE SEQUENCE</scope>
    <source>
        <strain evidence="6">ARSEF 373</strain>
    </source>
</reference>
<reference evidence="6" key="2">
    <citation type="journal article" date="2023" name="Microbiol Resour">
        <title>Decontamination and Annotation of the Draft Genome Sequence of the Oomycete Lagenidium giganteum ARSEF 373.</title>
        <authorList>
            <person name="Morgan W.R."/>
            <person name="Tartar A."/>
        </authorList>
    </citation>
    <scope>NUCLEOTIDE SEQUENCE</scope>
    <source>
        <strain evidence="6">ARSEF 373</strain>
    </source>
</reference>
<dbReference type="SUPFAM" id="SSF48403">
    <property type="entry name" value="Ankyrin repeat"/>
    <property type="match status" value="1"/>
</dbReference>
<organism evidence="6 7">
    <name type="scientific">Lagenidium giganteum</name>
    <dbReference type="NCBI Taxonomy" id="4803"/>
    <lineage>
        <taxon>Eukaryota</taxon>
        <taxon>Sar</taxon>
        <taxon>Stramenopiles</taxon>
        <taxon>Oomycota</taxon>
        <taxon>Peronosporomycetes</taxon>
        <taxon>Pythiales</taxon>
        <taxon>Pythiaceae</taxon>
    </lineage>
</organism>
<proteinExistence type="predicted"/>
<dbReference type="InterPro" id="IPR050745">
    <property type="entry name" value="Multifunctional_regulatory"/>
</dbReference>
<dbReference type="EMBL" id="DAKRPA010000021">
    <property type="protein sequence ID" value="DBA03315.1"/>
    <property type="molecule type" value="Genomic_DNA"/>
</dbReference>
<evidence type="ECO:0000256" key="1">
    <source>
        <dbReference type="ARBA" id="ARBA00022737"/>
    </source>
</evidence>
<dbReference type="InterPro" id="IPR002110">
    <property type="entry name" value="Ankyrin_rpt"/>
</dbReference>
<protein>
    <submittedName>
        <fullName evidence="6">Uncharacterized protein</fullName>
    </submittedName>
</protein>
<dbReference type="GO" id="GO:0005737">
    <property type="term" value="C:cytoplasm"/>
    <property type="evidence" value="ECO:0007669"/>
    <property type="project" value="TreeGrafter"/>
</dbReference>
<keyword evidence="7" id="KW-1185">Reference proteome</keyword>
<feature type="transmembrane region" description="Helical" evidence="5">
    <location>
        <begin position="206"/>
        <end position="227"/>
    </location>
</feature>
<dbReference type="AlphaFoldDB" id="A0AAV2ZBK5"/>
<dbReference type="PROSITE" id="PS50297">
    <property type="entry name" value="ANK_REP_REGION"/>
    <property type="match status" value="2"/>
</dbReference>
<dbReference type="GO" id="GO:0005634">
    <property type="term" value="C:nucleus"/>
    <property type="evidence" value="ECO:0007669"/>
    <property type="project" value="TreeGrafter"/>
</dbReference>
<keyword evidence="5" id="KW-0812">Transmembrane</keyword>
<dbReference type="SMART" id="SM00248">
    <property type="entry name" value="ANK"/>
    <property type="match status" value="4"/>
</dbReference>
<dbReference type="InterPro" id="IPR036770">
    <property type="entry name" value="Ankyrin_rpt-contain_sf"/>
</dbReference>
<gene>
    <name evidence="6" type="ORF">N0F65_011674</name>
</gene>
<dbReference type="Pfam" id="PF12796">
    <property type="entry name" value="Ank_2"/>
    <property type="match status" value="1"/>
</dbReference>